<proteinExistence type="predicted"/>
<feature type="compositionally biased region" description="Polar residues" evidence="1">
    <location>
        <begin position="52"/>
        <end position="61"/>
    </location>
</feature>
<name>A0AAV6FY46_9TELE</name>
<gene>
    <name evidence="2" type="ORF">AALO_G00249070</name>
</gene>
<evidence type="ECO:0000313" key="3">
    <source>
        <dbReference type="Proteomes" id="UP000823561"/>
    </source>
</evidence>
<dbReference type="GO" id="GO:0045494">
    <property type="term" value="P:photoreceptor cell maintenance"/>
    <property type="evidence" value="ECO:0007669"/>
    <property type="project" value="TreeGrafter"/>
</dbReference>
<accession>A0AAV6FY46</accession>
<dbReference type="GO" id="GO:0000226">
    <property type="term" value="P:microtubule cytoskeleton organization"/>
    <property type="evidence" value="ECO:0007669"/>
    <property type="project" value="TreeGrafter"/>
</dbReference>
<feature type="region of interest" description="Disordered" evidence="1">
    <location>
        <begin position="278"/>
        <end position="305"/>
    </location>
</feature>
<feature type="region of interest" description="Disordered" evidence="1">
    <location>
        <begin position="228"/>
        <end position="260"/>
    </location>
</feature>
<dbReference type="InterPro" id="IPR029357">
    <property type="entry name" value="SPATA7"/>
</dbReference>
<feature type="compositionally biased region" description="Polar residues" evidence="1">
    <location>
        <begin position="243"/>
        <end position="253"/>
    </location>
</feature>
<keyword evidence="3" id="KW-1185">Reference proteome</keyword>
<dbReference type="AlphaFoldDB" id="A0AAV6FY46"/>
<evidence type="ECO:0008006" key="4">
    <source>
        <dbReference type="Google" id="ProtNLM"/>
    </source>
</evidence>
<dbReference type="GO" id="GO:0120206">
    <property type="term" value="C:photoreceptor distal connecting cilium"/>
    <property type="evidence" value="ECO:0007669"/>
    <property type="project" value="TreeGrafter"/>
</dbReference>
<protein>
    <recommendedName>
        <fullName evidence="4">Spermatogenesis associated 7</fullName>
    </recommendedName>
</protein>
<organism evidence="2 3">
    <name type="scientific">Alosa alosa</name>
    <name type="common">allis shad</name>
    <dbReference type="NCBI Taxonomy" id="278164"/>
    <lineage>
        <taxon>Eukaryota</taxon>
        <taxon>Metazoa</taxon>
        <taxon>Chordata</taxon>
        <taxon>Craniata</taxon>
        <taxon>Vertebrata</taxon>
        <taxon>Euteleostomi</taxon>
        <taxon>Actinopterygii</taxon>
        <taxon>Neopterygii</taxon>
        <taxon>Teleostei</taxon>
        <taxon>Clupei</taxon>
        <taxon>Clupeiformes</taxon>
        <taxon>Clupeoidei</taxon>
        <taxon>Clupeidae</taxon>
        <taxon>Alosa</taxon>
    </lineage>
</organism>
<dbReference type="GO" id="GO:0005930">
    <property type="term" value="C:axoneme"/>
    <property type="evidence" value="ECO:0007669"/>
    <property type="project" value="TreeGrafter"/>
</dbReference>
<sequence>MGFKNNTTMDAKRAYCPGASGNLTKQCLVQDHMFAHYRKVYTAKAAVDTSAPKSMQSSIKYSDQKRRERLKREASQRSLSSRSLRSRLDNTRESCSLKASRTSLQADEDGCHYLGGSVMSSPRLNTSFHIREIAYPSQRATTAGSTHNCHRYASEFNYRDPHPQKQQFLRSCGTTGSQSAFKAFQDPVQKTYSGDLMLKHSKHFKPEKPFTPRTLKKDSKSYLSQYRFYTPPRRKASEETSPRLVQQDSSRGSSEPKDNFAAEWDLPQTFDLESEIFDEDTSPNGKHSKVNKTKGSSFLSSSRMSPDGIKSPIMRKVNEEEEELLYLEFIADVTNEILTLGLYNDRVLRRVFQRHIDTNKHHLDEDKMRHLLDILHHDIQTQPNQQHFL</sequence>
<evidence type="ECO:0000256" key="1">
    <source>
        <dbReference type="SAM" id="MobiDB-lite"/>
    </source>
</evidence>
<feature type="compositionally biased region" description="Polar residues" evidence="1">
    <location>
        <begin position="293"/>
        <end position="304"/>
    </location>
</feature>
<comment type="caution">
    <text evidence="2">The sequence shown here is derived from an EMBL/GenBank/DDBJ whole genome shotgun (WGS) entry which is preliminary data.</text>
</comment>
<dbReference type="Proteomes" id="UP000823561">
    <property type="component" value="Chromosome 19"/>
</dbReference>
<feature type="region of interest" description="Disordered" evidence="1">
    <location>
        <begin position="52"/>
        <end position="92"/>
    </location>
</feature>
<dbReference type="PANTHER" id="PTHR14917:SF4">
    <property type="entry name" value="SPERMATOGENESIS-ASSOCIATED 7"/>
    <property type="match status" value="1"/>
</dbReference>
<feature type="compositionally biased region" description="Basic and acidic residues" evidence="1">
    <location>
        <begin position="62"/>
        <end position="75"/>
    </location>
</feature>
<dbReference type="PANTHER" id="PTHR14917">
    <property type="entry name" value="SPERMATOGENESIS-ASSOCIATED PROTEIN 7"/>
    <property type="match status" value="1"/>
</dbReference>
<dbReference type="GO" id="GO:0120200">
    <property type="term" value="C:rod photoreceptor outer segment"/>
    <property type="evidence" value="ECO:0007669"/>
    <property type="project" value="TreeGrafter"/>
</dbReference>
<dbReference type="GO" id="GO:0036064">
    <property type="term" value="C:ciliary basal body"/>
    <property type="evidence" value="ECO:0007669"/>
    <property type="project" value="TreeGrafter"/>
</dbReference>
<evidence type="ECO:0000313" key="2">
    <source>
        <dbReference type="EMBL" id="KAG5266032.1"/>
    </source>
</evidence>
<dbReference type="EMBL" id="JADWDJ010000019">
    <property type="protein sequence ID" value="KAG5266032.1"/>
    <property type="molecule type" value="Genomic_DNA"/>
</dbReference>
<dbReference type="Pfam" id="PF15244">
    <property type="entry name" value="HSD3"/>
    <property type="match status" value="1"/>
</dbReference>
<reference evidence="2" key="1">
    <citation type="submission" date="2020-10" db="EMBL/GenBank/DDBJ databases">
        <title>Chromosome-scale genome assembly of the Allis shad, Alosa alosa.</title>
        <authorList>
            <person name="Margot Z."/>
            <person name="Christophe K."/>
            <person name="Cabau C."/>
            <person name="Louis A."/>
            <person name="Berthelot C."/>
            <person name="Parey E."/>
            <person name="Roest Crollius H."/>
            <person name="Montfort J."/>
            <person name="Robinson-Rechavi M."/>
            <person name="Bucao C."/>
            <person name="Bouchez O."/>
            <person name="Gislard M."/>
            <person name="Lluch J."/>
            <person name="Milhes M."/>
            <person name="Lampietro C."/>
            <person name="Lopez Roques C."/>
            <person name="Donnadieu C."/>
            <person name="Braasch I."/>
            <person name="Desvignes T."/>
            <person name="Postlethwait J."/>
            <person name="Bobe J."/>
            <person name="Guiguen Y."/>
        </authorList>
    </citation>
    <scope>NUCLEOTIDE SEQUENCE</scope>
    <source>
        <strain evidence="2">M-15738</strain>
        <tissue evidence="2">Blood</tissue>
    </source>
</reference>